<dbReference type="GO" id="GO:0051539">
    <property type="term" value="F:4 iron, 4 sulfur cluster binding"/>
    <property type="evidence" value="ECO:0007669"/>
    <property type="project" value="InterPro"/>
</dbReference>
<dbReference type="PANTHER" id="PTHR13932:SF5">
    <property type="entry name" value="RADICAL S-ADENOSYL METHIONINE DOMAIN-CONTAINING PROTEIN 1, MITOCHONDRIAL"/>
    <property type="match status" value="1"/>
</dbReference>
<dbReference type="GO" id="GO:0004109">
    <property type="term" value="F:coproporphyrinogen oxidase activity"/>
    <property type="evidence" value="ECO:0007669"/>
    <property type="project" value="InterPro"/>
</dbReference>
<dbReference type="InterPro" id="IPR007197">
    <property type="entry name" value="rSAM"/>
</dbReference>
<feature type="domain" description="Radical SAM core" evidence="2">
    <location>
        <begin position="1"/>
        <end position="234"/>
    </location>
</feature>
<comment type="caution">
    <text evidence="3">The sequence shown here is derived from an EMBL/GenBank/DDBJ whole genome shotgun (WGS) entry which is preliminary data.</text>
</comment>
<organism evidence="3 4">
    <name type="scientific">Victivallis vadensis</name>
    <dbReference type="NCBI Taxonomy" id="172901"/>
    <lineage>
        <taxon>Bacteria</taxon>
        <taxon>Pseudomonadati</taxon>
        <taxon>Lentisphaerota</taxon>
        <taxon>Lentisphaeria</taxon>
        <taxon>Victivallales</taxon>
        <taxon>Victivallaceae</taxon>
        <taxon>Victivallis</taxon>
    </lineage>
</organism>
<dbReference type="Proteomes" id="UP000245959">
    <property type="component" value="Unassembled WGS sequence"/>
</dbReference>
<accession>A0A2U1BB64</accession>
<dbReference type="InterPro" id="IPR058240">
    <property type="entry name" value="rSAM_sf"/>
</dbReference>
<dbReference type="InterPro" id="IPR004559">
    <property type="entry name" value="HemW-like"/>
</dbReference>
<sequence>MNYYFHIPFCRSKCGYCAFYSEPSPDPGMFDAYLDKLERELDAAPLPPPDTVYLGGGTPTLFDPARLERLFCLIRQKLAPEAGTEISIEANPETVDREKIRLIRSFANRISLGVQSFSAEHRRTLGRDCTQQALHHAIDLIRDAEFPQWNIDLIYAIPGATRRDFFNDLATAARAGAPHISCYSLTPEEGARLCDRLQPDDDEAAALWEEIPQQLAPWEFRRYEISNYALPGHECRHNVNVWRGGLLRGFGPAAASFDGALRYAQAASLTEWLAGAPPELDEIPGAARLNEIFAVNLRTASGWTPHLWSRVPGADGWEARLRLARSAAKETSPEFFDISPGRITLSSSGLLFWNTIAEVLL</sequence>
<dbReference type="GO" id="GO:0005737">
    <property type="term" value="C:cytoplasm"/>
    <property type="evidence" value="ECO:0007669"/>
    <property type="project" value="InterPro"/>
</dbReference>
<evidence type="ECO:0000259" key="2">
    <source>
        <dbReference type="PROSITE" id="PS51918"/>
    </source>
</evidence>
<gene>
    <name evidence="3" type="ORF">C8D82_10193</name>
</gene>
<dbReference type="InterPro" id="IPR023404">
    <property type="entry name" value="rSAM_horseshoe"/>
</dbReference>
<name>A0A2U1BB64_9BACT</name>
<dbReference type="EMBL" id="QEKH01000001">
    <property type="protein sequence ID" value="PVY45899.1"/>
    <property type="molecule type" value="Genomic_DNA"/>
</dbReference>
<comment type="similarity">
    <text evidence="1">Belongs to the anaerobic coproporphyrinogen-III oxidase family. HemW subfamily.</text>
</comment>
<keyword evidence="4" id="KW-1185">Reference proteome</keyword>
<evidence type="ECO:0000313" key="3">
    <source>
        <dbReference type="EMBL" id="PVY45899.1"/>
    </source>
</evidence>
<proteinExistence type="inferred from homology"/>
<dbReference type="SMART" id="SM00729">
    <property type="entry name" value="Elp3"/>
    <property type="match status" value="1"/>
</dbReference>
<dbReference type="GO" id="GO:0006779">
    <property type="term" value="P:porphyrin-containing compound biosynthetic process"/>
    <property type="evidence" value="ECO:0007669"/>
    <property type="project" value="InterPro"/>
</dbReference>
<dbReference type="SUPFAM" id="SSF102114">
    <property type="entry name" value="Radical SAM enzymes"/>
    <property type="match status" value="1"/>
</dbReference>
<dbReference type="AlphaFoldDB" id="A0A2U1BB64"/>
<dbReference type="SFLD" id="SFLDG01065">
    <property type="entry name" value="anaerobic_coproporphyrinogen-I"/>
    <property type="match status" value="1"/>
</dbReference>
<dbReference type="InterPro" id="IPR006638">
    <property type="entry name" value="Elp3/MiaA/NifB-like_rSAM"/>
</dbReference>
<reference evidence="3 4" key="1">
    <citation type="submission" date="2018-04" db="EMBL/GenBank/DDBJ databases">
        <title>Genomic Encyclopedia of Type Strains, Phase IV (KMG-IV): sequencing the most valuable type-strain genomes for metagenomic binning, comparative biology and taxonomic classification.</title>
        <authorList>
            <person name="Goeker M."/>
        </authorList>
    </citation>
    <scope>NUCLEOTIDE SEQUENCE [LARGE SCALE GENOMIC DNA]</scope>
    <source>
        <strain evidence="3 4">DSM 14823</strain>
    </source>
</reference>
<dbReference type="CDD" id="cd01335">
    <property type="entry name" value="Radical_SAM"/>
    <property type="match status" value="1"/>
</dbReference>
<evidence type="ECO:0000256" key="1">
    <source>
        <dbReference type="ARBA" id="ARBA00006100"/>
    </source>
</evidence>
<dbReference type="PANTHER" id="PTHR13932">
    <property type="entry name" value="COPROPORPHYRINIGEN III OXIDASE"/>
    <property type="match status" value="1"/>
</dbReference>
<dbReference type="Pfam" id="PF04055">
    <property type="entry name" value="Radical_SAM"/>
    <property type="match status" value="1"/>
</dbReference>
<dbReference type="Gene3D" id="3.80.30.20">
    <property type="entry name" value="tm_1862 like domain"/>
    <property type="match status" value="1"/>
</dbReference>
<protein>
    <submittedName>
        <fullName evidence="3">Oxygen-independent coproporphyrinogen-3 oxidase</fullName>
    </submittedName>
</protein>
<evidence type="ECO:0000313" key="4">
    <source>
        <dbReference type="Proteomes" id="UP000245959"/>
    </source>
</evidence>
<dbReference type="RefSeq" id="WP_165832731.1">
    <property type="nucleotide sequence ID" value="NZ_CAUFPP010000157.1"/>
</dbReference>
<dbReference type="InterPro" id="IPR034505">
    <property type="entry name" value="Coproporphyrinogen-III_oxidase"/>
</dbReference>
<dbReference type="GeneID" id="78293629"/>
<dbReference type="SFLD" id="SFLDF00562">
    <property type="entry name" value="HemN-like__clustered_with_heat"/>
    <property type="match status" value="1"/>
</dbReference>
<dbReference type="SFLD" id="SFLDS00029">
    <property type="entry name" value="Radical_SAM"/>
    <property type="match status" value="1"/>
</dbReference>
<dbReference type="PROSITE" id="PS51918">
    <property type="entry name" value="RADICAL_SAM"/>
    <property type="match status" value="1"/>
</dbReference>